<evidence type="ECO:0000256" key="3">
    <source>
        <dbReference type="ARBA" id="ARBA00008178"/>
    </source>
</evidence>
<dbReference type="InterPro" id="IPR016040">
    <property type="entry name" value="NAD(P)-bd_dom"/>
</dbReference>
<dbReference type="Gene3D" id="3.90.25.10">
    <property type="entry name" value="UDP-galactose 4-epimerase, domain 1"/>
    <property type="match status" value="1"/>
</dbReference>
<dbReference type="InterPro" id="IPR005888">
    <property type="entry name" value="dTDP_Gluc_deHydtase"/>
</dbReference>
<sequence>MNYKKVVAVTGGAGFVGSNFLLTMVPEYPEYLFVNVDALTYAGSLANLKGIEGAENYCFERVDISKIEEVRALFAKYPITNVVNFAAESHVDRSILGPLPFVYTNVVGTVNLLQTAYEAWKGDFSNKRFFQVSTDEVYGSLAHDEHAFTEQNRYEPHSPYSASKASADHFVRAYHDTFGMPTLISNCSNNYGPLQFPEKLIPLVIRNIIDQKPIPVYGDGSQVRDWLYVLDHVRAIECIMIKGKPGETYNIGGNNELRNIDLVKLLIRSVDSILGHPEGHSLGLITFVADRPGHDVRYAIDSRKISHQLGWQPSVTVEEGMQRTVAWYLKHQDWLEYVTSGDYQSYYEQQYGNR</sequence>
<evidence type="ECO:0000313" key="10">
    <source>
        <dbReference type="Proteomes" id="UP000297225"/>
    </source>
</evidence>
<dbReference type="Gene3D" id="3.40.50.720">
    <property type="entry name" value="NAD(P)-binding Rossmann-like Domain"/>
    <property type="match status" value="1"/>
</dbReference>
<evidence type="ECO:0000256" key="6">
    <source>
        <dbReference type="ARBA" id="ARBA00023239"/>
    </source>
</evidence>
<dbReference type="AlphaFoldDB" id="A0A4Y8WMW0"/>
<dbReference type="SUPFAM" id="SSF51735">
    <property type="entry name" value="NAD(P)-binding Rossmann-fold domains"/>
    <property type="match status" value="1"/>
</dbReference>
<keyword evidence="6 7" id="KW-0456">Lyase</keyword>
<dbReference type="OrthoDB" id="9801785at2"/>
<evidence type="ECO:0000256" key="1">
    <source>
        <dbReference type="ARBA" id="ARBA00001539"/>
    </source>
</evidence>
<dbReference type="GO" id="GO:0008460">
    <property type="term" value="F:dTDP-glucose 4,6-dehydratase activity"/>
    <property type="evidence" value="ECO:0007669"/>
    <property type="project" value="UniProtKB-EC"/>
</dbReference>
<gene>
    <name evidence="9" type="primary">rfbB</name>
    <name evidence="9" type="ORF">E4P47_08840</name>
</gene>
<evidence type="ECO:0000256" key="4">
    <source>
        <dbReference type="ARBA" id="ARBA00011990"/>
    </source>
</evidence>
<organism evidence="9 10">
    <name type="scientific">Porphyromonas levii</name>
    <dbReference type="NCBI Taxonomy" id="28114"/>
    <lineage>
        <taxon>Bacteria</taxon>
        <taxon>Pseudomonadati</taxon>
        <taxon>Bacteroidota</taxon>
        <taxon>Bacteroidia</taxon>
        <taxon>Bacteroidales</taxon>
        <taxon>Porphyromonadaceae</taxon>
        <taxon>Porphyromonas</taxon>
    </lineage>
</organism>
<name>A0A4Y8WMW0_9PORP</name>
<evidence type="ECO:0000259" key="8">
    <source>
        <dbReference type="Pfam" id="PF16363"/>
    </source>
</evidence>
<proteinExistence type="inferred from homology"/>
<dbReference type="Pfam" id="PF16363">
    <property type="entry name" value="GDP_Man_Dehyd"/>
    <property type="match status" value="1"/>
</dbReference>
<dbReference type="STRING" id="1122973.GCA_000379925_00434"/>
<dbReference type="CDD" id="cd05246">
    <property type="entry name" value="dTDP_GD_SDR_e"/>
    <property type="match status" value="1"/>
</dbReference>
<feature type="domain" description="NAD(P)-binding" evidence="8">
    <location>
        <begin position="9"/>
        <end position="324"/>
    </location>
</feature>
<evidence type="ECO:0000256" key="5">
    <source>
        <dbReference type="ARBA" id="ARBA00023027"/>
    </source>
</evidence>
<dbReference type="Proteomes" id="UP000297225">
    <property type="component" value="Unassembled WGS sequence"/>
</dbReference>
<evidence type="ECO:0000256" key="7">
    <source>
        <dbReference type="RuleBase" id="RU004473"/>
    </source>
</evidence>
<dbReference type="GO" id="GO:0009225">
    <property type="term" value="P:nucleotide-sugar metabolic process"/>
    <property type="evidence" value="ECO:0007669"/>
    <property type="project" value="InterPro"/>
</dbReference>
<comment type="cofactor">
    <cofactor evidence="2 7">
        <name>NAD(+)</name>
        <dbReference type="ChEBI" id="CHEBI:57540"/>
    </cofactor>
</comment>
<comment type="similarity">
    <text evidence="3 7">Belongs to the NAD(P)-dependent epimerase/dehydratase family. dTDP-glucose dehydratase subfamily.</text>
</comment>
<dbReference type="InterPro" id="IPR036291">
    <property type="entry name" value="NAD(P)-bd_dom_sf"/>
</dbReference>
<dbReference type="EC" id="4.2.1.46" evidence="4 7"/>
<reference evidence="9 10" key="1">
    <citation type="submission" date="2019-03" db="EMBL/GenBank/DDBJ databases">
        <title>Porphyromonas levii Isolated from the Uterus of Dairy Cows.</title>
        <authorList>
            <person name="Francis A.M."/>
        </authorList>
    </citation>
    <scope>NUCLEOTIDE SEQUENCE [LARGE SCALE GENOMIC DNA]</scope>
    <source>
        <strain evidence="9 10">AF5678</strain>
    </source>
</reference>
<accession>A0A4Y8WMW0</accession>
<comment type="catalytic activity">
    <reaction evidence="1 7">
        <text>dTDP-alpha-D-glucose = dTDP-4-dehydro-6-deoxy-alpha-D-glucose + H2O</text>
        <dbReference type="Rhea" id="RHEA:17221"/>
        <dbReference type="ChEBI" id="CHEBI:15377"/>
        <dbReference type="ChEBI" id="CHEBI:57477"/>
        <dbReference type="ChEBI" id="CHEBI:57649"/>
        <dbReference type="EC" id="4.2.1.46"/>
    </reaction>
</comment>
<dbReference type="EMBL" id="SPNC01000183">
    <property type="protein sequence ID" value="TFH94128.1"/>
    <property type="molecule type" value="Genomic_DNA"/>
</dbReference>
<dbReference type="PANTHER" id="PTHR43000">
    <property type="entry name" value="DTDP-D-GLUCOSE 4,6-DEHYDRATASE-RELATED"/>
    <property type="match status" value="1"/>
</dbReference>
<protein>
    <recommendedName>
        <fullName evidence="4 7">dTDP-glucose 4,6-dehydratase</fullName>
        <ecNumber evidence="4 7">4.2.1.46</ecNumber>
    </recommendedName>
</protein>
<dbReference type="NCBIfam" id="TIGR01181">
    <property type="entry name" value="dTDP_gluc_dehyt"/>
    <property type="match status" value="1"/>
</dbReference>
<comment type="caution">
    <text evidence="9">The sequence shown here is derived from an EMBL/GenBank/DDBJ whole genome shotgun (WGS) entry which is preliminary data.</text>
</comment>
<keyword evidence="10" id="KW-1185">Reference proteome</keyword>
<evidence type="ECO:0000256" key="2">
    <source>
        <dbReference type="ARBA" id="ARBA00001911"/>
    </source>
</evidence>
<evidence type="ECO:0000313" key="9">
    <source>
        <dbReference type="EMBL" id="TFH94128.1"/>
    </source>
</evidence>
<keyword evidence="5" id="KW-0520">NAD</keyword>